<dbReference type="GO" id="GO:0045259">
    <property type="term" value="C:proton-transporting ATP synthase complex"/>
    <property type="evidence" value="ECO:0007669"/>
    <property type="project" value="UniProtKB-KW"/>
</dbReference>
<evidence type="ECO:0000313" key="16">
    <source>
        <dbReference type="Proteomes" id="UP000566663"/>
    </source>
</evidence>
<name>A0A7W8HZA8_9CAUL</name>
<evidence type="ECO:0000256" key="6">
    <source>
        <dbReference type="ARBA" id="ARBA00023065"/>
    </source>
</evidence>
<evidence type="ECO:0000256" key="7">
    <source>
        <dbReference type="ARBA" id="ARBA00023136"/>
    </source>
</evidence>
<accession>A0A7W8HZA8</accession>
<evidence type="ECO:0000256" key="10">
    <source>
        <dbReference type="ARBA" id="ARBA00025614"/>
    </source>
</evidence>
<evidence type="ECO:0000256" key="11">
    <source>
        <dbReference type="ARBA" id="ARBA00037847"/>
    </source>
</evidence>
<gene>
    <name evidence="12" type="primary">atpF</name>
    <name evidence="15" type="ORF">HNQ67_002089</name>
</gene>
<keyword evidence="7 12" id="KW-0472">Membrane</keyword>
<keyword evidence="14" id="KW-0175">Coiled coil</keyword>
<dbReference type="GO" id="GO:0046933">
    <property type="term" value="F:proton-transporting ATP synthase activity, rotational mechanism"/>
    <property type="evidence" value="ECO:0007669"/>
    <property type="project" value="UniProtKB-UniRule"/>
</dbReference>
<keyword evidence="16" id="KW-1185">Reference proteome</keyword>
<evidence type="ECO:0000256" key="14">
    <source>
        <dbReference type="SAM" id="Coils"/>
    </source>
</evidence>
<comment type="subcellular location">
    <subcellularLocation>
        <location evidence="12">Cell membrane</location>
        <topology evidence="12">Single-pass membrane protein</topology>
    </subcellularLocation>
    <subcellularLocation>
        <location evidence="11">Endomembrane system</location>
        <topology evidence="11">Single-pass membrane protein</topology>
    </subcellularLocation>
</comment>
<dbReference type="RefSeq" id="WP_183255084.1">
    <property type="nucleotide sequence ID" value="NZ_BAAAFF010000001.1"/>
</dbReference>
<feature type="transmembrane region" description="Helical" evidence="12">
    <location>
        <begin position="16"/>
        <end position="38"/>
    </location>
</feature>
<dbReference type="EMBL" id="JACHFZ010000004">
    <property type="protein sequence ID" value="MBB5292565.1"/>
    <property type="molecule type" value="Genomic_DNA"/>
</dbReference>
<sequence length="170" mass="18296">MEFFNPHLYDLSNAELWVAVGLIAFFVIVVLAGVPKLVAGQLDARAARIQSELDEAARLRAEAEALLAQIRQEKAEAEAQAAAMLEAAEADARVMEAEARAKLEETLKRRQDLAERRIAQAEVQATAEVKAAAADLAARAAEQILAARLAGQKTDPLLDDAIAQIGSRLN</sequence>
<evidence type="ECO:0000256" key="3">
    <source>
        <dbReference type="ARBA" id="ARBA00022692"/>
    </source>
</evidence>
<evidence type="ECO:0000313" key="15">
    <source>
        <dbReference type="EMBL" id="MBB5292565.1"/>
    </source>
</evidence>
<feature type="coiled-coil region" evidence="14">
    <location>
        <begin position="46"/>
        <end position="124"/>
    </location>
</feature>
<dbReference type="Pfam" id="PF00430">
    <property type="entry name" value="ATP-synt_B"/>
    <property type="match status" value="1"/>
</dbReference>
<evidence type="ECO:0000256" key="4">
    <source>
        <dbReference type="ARBA" id="ARBA00022781"/>
    </source>
</evidence>
<keyword evidence="12" id="KW-1003">Cell membrane</keyword>
<comment type="subunit">
    <text evidence="12">F-type ATPases have 2 components, F(1) - the catalytic core - and F(0) - the membrane proton channel. F(1) has five subunits: alpha(3), beta(3), gamma(1), delta(1), epsilon(1). F(0) has three main subunits: a(1), b(2) and c(10-14). The alpha and beta chains form an alternating ring which encloses part of the gamma chain. F(1) is attached to F(0) by a central stalk formed by the gamma and epsilon chains, while a peripheral stalk is formed by the delta and b chains.</text>
</comment>
<comment type="function">
    <text evidence="9 12">F(1)F(0) ATP synthase produces ATP from ADP in the presence of a proton or sodium gradient. F-type ATPases consist of two structural domains, F(1) containing the extramembraneous catalytic core and F(0) containing the membrane proton channel, linked together by a central stalk and a peripheral stalk. During catalysis, ATP synthesis in the catalytic domain of F(1) is coupled via a rotary mechanism of the central stalk subunits to proton translocation.</text>
</comment>
<evidence type="ECO:0000256" key="12">
    <source>
        <dbReference type="HAMAP-Rule" id="MF_01398"/>
    </source>
</evidence>
<comment type="caution">
    <text evidence="15">The sequence shown here is derived from an EMBL/GenBank/DDBJ whole genome shotgun (WGS) entry which is preliminary data.</text>
</comment>
<evidence type="ECO:0000256" key="8">
    <source>
        <dbReference type="ARBA" id="ARBA00023310"/>
    </source>
</evidence>
<keyword evidence="2 12" id="KW-0138">CF(0)</keyword>
<evidence type="ECO:0000256" key="1">
    <source>
        <dbReference type="ARBA" id="ARBA00022448"/>
    </source>
</evidence>
<organism evidence="15 16">
    <name type="scientific">Brevundimonas basaltis</name>
    <dbReference type="NCBI Taxonomy" id="472166"/>
    <lineage>
        <taxon>Bacteria</taxon>
        <taxon>Pseudomonadati</taxon>
        <taxon>Pseudomonadota</taxon>
        <taxon>Alphaproteobacteria</taxon>
        <taxon>Caulobacterales</taxon>
        <taxon>Caulobacteraceae</taxon>
        <taxon>Brevundimonas</taxon>
    </lineage>
</organism>
<evidence type="ECO:0000256" key="5">
    <source>
        <dbReference type="ARBA" id="ARBA00022989"/>
    </source>
</evidence>
<comment type="function">
    <text evidence="10">Component of the F(0) channel, it forms part of the peripheral stalk, linking F(1) to F(0). The b'-subunit is a diverged and duplicated form of b found in plants and photosynthetic bacteria.</text>
</comment>
<keyword evidence="6 12" id="KW-0406">Ion transport</keyword>
<comment type="similarity">
    <text evidence="12 13">Belongs to the ATPase B chain family.</text>
</comment>
<evidence type="ECO:0000256" key="9">
    <source>
        <dbReference type="ARBA" id="ARBA00025198"/>
    </source>
</evidence>
<keyword evidence="1 12" id="KW-0813">Transport</keyword>
<keyword evidence="5 12" id="KW-1133">Transmembrane helix</keyword>
<keyword evidence="4 12" id="KW-0375">Hydrogen ion transport</keyword>
<dbReference type="HAMAP" id="MF_01398">
    <property type="entry name" value="ATP_synth_b_bprime"/>
    <property type="match status" value="1"/>
</dbReference>
<evidence type="ECO:0000256" key="13">
    <source>
        <dbReference type="RuleBase" id="RU003848"/>
    </source>
</evidence>
<dbReference type="NCBIfam" id="NF011045">
    <property type="entry name" value="PRK14475.1"/>
    <property type="match status" value="1"/>
</dbReference>
<reference evidence="15 16" key="1">
    <citation type="submission" date="2020-08" db="EMBL/GenBank/DDBJ databases">
        <title>Genomic Encyclopedia of Type Strains, Phase IV (KMG-IV): sequencing the most valuable type-strain genomes for metagenomic binning, comparative biology and taxonomic classification.</title>
        <authorList>
            <person name="Goeker M."/>
        </authorList>
    </citation>
    <scope>NUCLEOTIDE SEQUENCE [LARGE SCALE GENOMIC DNA]</scope>
    <source>
        <strain evidence="15 16">DSM 25335</strain>
    </source>
</reference>
<keyword evidence="3 12" id="KW-0812">Transmembrane</keyword>
<protein>
    <recommendedName>
        <fullName evidence="12">ATP synthase subunit b</fullName>
    </recommendedName>
    <alternativeName>
        <fullName evidence="12">ATP synthase F(0) sector subunit b</fullName>
    </alternativeName>
    <alternativeName>
        <fullName evidence="12">ATPase subunit I</fullName>
    </alternativeName>
    <alternativeName>
        <fullName evidence="12">F-type ATPase subunit b</fullName>
        <shortName evidence="12">F-ATPase subunit b</shortName>
    </alternativeName>
</protein>
<dbReference type="GO" id="GO:0005886">
    <property type="term" value="C:plasma membrane"/>
    <property type="evidence" value="ECO:0007669"/>
    <property type="project" value="UniProtKB-SubCell"/>
</dbReference>
<keyword evidence="8 12" id="KW-0066">ATP synthesis</keyword>
<dbReference type="AlphaFoldDB" id="A0A7W8HZA8"/>
<dbReference type="Proteomes" id="UP000566663">
    <property type="component" value="Unassembled WGS sequence"/>
</dbReference>
<evidence type="ECO:0000256" key="2">
    <source>
        <dbReference type="ARBA" id="ARBA00022547"/>
    </source>
</evidence>
<dbReference type="InterPro" id="IPR002146">
    <property type="entry name" value="ATP_synth_b/b'su_bac/chlpt"/>
</dbReference>
<proteinExistence type="inferred from homology"/>
<dbReference type="GO" id="GO:0012505">
    <property type="term" value="C:endomembrane system"/>
    <property type="evidence" value="ECO:0007669"/>
    <property type="project" value="UniProtKB-SubCell"/>
</dbReference>